<organism evidence="1 2">
    <name type="scientific">Gracilibacillus thailandensis</name>
    <dbReference type="NCBI Taxonomy" id="563735"/>
    <lineage>
        <taxon>Bacteria</taxon>
        <taxon>Bacillati</taxon>
        <taxon>Bacillota</taxon>
        <taxon>Bacilli</taxon>
        <taxon>Bacillales</taxon>
        <taxon>Bacillaceae</taxon>
        <taxon>Gracilibacillus</taxon>
    </lineage>
</organism>
<name>A0A6N7QUX6_9BACI</name>
<dbReference type="RefSeq" id="WP_153834658.1">
    <property type="nucleotide sequence ID" value="NZ_JBHUMW010000018.1"/>
</dbReference>
<dbReference type="Proteomes" id="UP000435187">
    <property type="component" value="Unassembled WGS sequence"/>
</dbReference>
<keyword evidence="2" id="KW-1185">Reference proteome</keyword>
<dbReference type="AlphaFoldDB" id="A0A6N7QUX6"/>
<evidence type="ECO:0000313" key="2">
    <source>
        <dbReference type="Proteomes" id="UP000435187"/>
    </source>
</evidence>
<sequence>MKKFLILLLCLAFIIGVGIRIWYVNKDVELPPVHTFKMGEEVAIEDNIFLDDFENMDGYTVTVNNAEIISYDAYLAKYEYQDDPDNPLFAEDDFLFPEMVYDVEVTIKNTNKTDNPREHSGINFINYYLIGTDFELQISDQLYRVANPDLETGLTDGFRLRPETEMDFRLPFYFSPSAIVGPIQVKDITSDQVYLVVSLYPIVNQILVES</sequence>
<reference evidence="1 2" key="1">
    <citation type="submission" date="2019-10" db="EMBL/GenBank/DDBJ databases">
        <title>Gracilibacillus salitolerans sp. nov., a moderate halophile isolated from a saline soil in northwest China.</title>
        <authorList>
            <person name="Gan L."/>
        </authorList>
    </citation>
    <scope>NUCLEOTIDE SEQUENCE [LARGE SCALE GENOMIC DNA]</scope>
    <source>
        <strain evidence="1 2">TP2-8</strain>
    </source>
</reference>
<comment type="caution">
    <text evidence="1">The sequence shown here is derived from an EMBL/GenBank/DDBJ whole genome shotgun (WGS) entry which is preliminary data.</text>
</comment>
<proteinExistence type="predicted"/>
<dbReference type="Pfam" id="PF16431">
    <property type="entry name" value="DUF5028"/>
    <property type="match status" value="1"/>
</dbReference>
<evidence type="ECO:0000313" key="1">
    <source>
        <dbReference type="EMBL" id="MRI65883.1"/>
    </source>
</evidence>
<accession>A0A6N7QUX6</accession>
<gene>
    <name evidence="1" type="ORF">GH885_05925</name>
</gene>
<dbReference type="EMBL" id="WJEE01000009">
    <property type="protein sequence ID" value="MRI65883.1"/>
    <property type="molecule type" value="Genomic_DNA"/>
</dbReference>
<protein>
    <submittedName>
        <fullName evidence="1">DUF5028 domain-containing protein</fullName>
    </submittedName>
</protein>
<dbReference type="InterPro" id="IPR032209">
    <property type="entry name" value="DUF5028"/>
</dbReference>